<organism evidence="2">
    <name type="scientific">marine metagenome</name>
    <dbReference type="NCBI Taxonomy" id="408172"/>
    <lineage>
        <taxon>unclassified sequences</taxon>
        <taxon>metagenomes</taxon>
        <taxon>ecological metagenomes</taxon>
    </lineage>
</organism>
<keyword evidence="1" id="KW-0472">Membrane</keyword>
<keyword evidence="1" id="KW-0812">Transmembrane</keyword>
<keyword evidence="1" id="KW-1133">Transmembrane helix</keyword>
<gene>
    <name evidence="2" type="ORF">METZ01_LOCUS135590</name>
</gene>
<dbReference type="EMBL" id="UINC01019529">
    <property type="protein sequence ID" value="SVA82736.1"/>
    <property type="molecule type" value="Genomic_DNA"/>
</dbReference>
<evidence type="ECO:0000313" key="2">
    <source>
        <dbReference type="EMBL" id="SVA82736.1"/>
    </source>
</evidence>
<sequence length="102" mass="10979">MGVIPTLTAVLFSLWCFVLPVSALGQPPGPEGVFDLDEPRGLRLKADELAPGYVLFSPILSGTTYLINMDGQVVHTWESDYAEASAAYLLDNGNLLRGGRDP</sequence>
<accession>A0A381Z0A8</accession>
<protein>
    <submittedName>
        <fullName evidence="2">Uncharacterized protein</fullName>
    </submittedName>
</protein>
<feature type="non-terminal residue" evidence="2">
    <location>
        <position position="102"/>
    </location>
</feature>
<evidence type="ECO:0000256" key="1">
    <source>
        <dbReference type="SAM" id="Phobius"/>
    </source>
</evidence>
<dbReference type="AlphaFoldDB" id="A0A381Z0A8"/>
<proteinExistence type="predicted"/>
<feature type="transmembrane region" description="Helical" evidence="1">
    <location>
        <begin position="49"/>
        <end position="67"/>
    </location>
</feature>
<name>A0A381Z0A8_9ZZZZ</name>
<reference evidence="2" key="1">
    <citation type="submission" date="2018-05" db="EMBL/GenBank/DDBJ databases">
        <authorList>
            <person name="Lanie J.A."/>
            <person name="Ng W.-L."/>
            <person name="Kazmierczak K.M."/>
            <person name="Andrzejewski T.M."/>
            <person name="Davidsen T.M."/>
            <person name="Wayne K.J."/>
            <person name="Tettelin H."/>
            <person name="Glass J.I."/>
            <person name="Rusch D."/>
            <person name="Podicherti R."/>
            <person name="Tsui H.-C.T."/>
            <person name="Winkler M.E."/>
        </authorList>
    </citation>
    <scope>NUCLEOTIDE SEQUENCE</scope>
</reference>